<dbReference type="AlphaFoldDB" id="H0G861"/>
<proteinExistence type="predicted"/>
<sequence>MTSLDRHFIPSFNPSIAGRGRFSCQAGSEPKTGVKAFFQLLA</sequence>
<accession>H0G861</accession>
<dbReference type="EMBL" id="AGVV01000085">
    <property type="protein sequence ID" value="EHK74508.1"/>
    <property type="molecule type" value="Genomic_DNA"/>
</dbReference>
<dbReference type="PATRIC" id="fig|1107881.3.peg.5769"/>
<gene>
    <name evidence="1" type="ORF">SM0020_28490</name>
</gene>
<name>H0G861_RHIML</name>
<evidence type="ECO:0000313" key="1">
    <source>
        <dbReference type="EMBL" id="EHK74508.1"/>
    </source>
</evidence>
<reference evidence="1 2" key="1">
    <citation type="journal article" date="2012" name="J. Bacteriol.">
        <title>Draft Genome Sequence of Sinorhizobium meliloti CCNWSX0020, a Nitrogen-Fixing Symbiont with Copper Tolerance Capability Isolated from Lead-Zinc Mine Tailings.</title>
        <authorList>
            <person name="Li Z."/>
            <person name="Ma Z."/>
            <person name="Hao X."/>
            <person name="Wei G."/>
        </authorList>
    </citation>
    <scope>NUCLEOTIDE SEQUENCE [LARGE SCALE GENOMIC DNA]</scope>
    <source>
        <strain evidence="1 2">CCNWSX0020</strain>
    </source>
</reference>
<evidence type="ECO:0000313" key="2">
    <source>
        <dbReference type="Proteomes" id="UP000004038"/>
    </source>
</evidence>
<dbReference type="Proteomes" id="UP000004038">
    <property type="component" value="Unassembled WGS sequence"/>
</dbReference>
<organism evidence="1 2">
    <name type="scientific">Sinorhizobium meliloti CCNWSX0020</name>
    <dbReference type="NCBI Taxonomy" id="1107881"/>
    <lineage>
        <taxon>Bacteria</taxon>
        <taxon>Pseudomonadati</taxon>
        <taxon>Pseudomonadota</taxon>
        <taxon>Alphaproteobacteria</taxon>
        <taxon>Hyphomicrobiales</taxon>
        <taxon>Rhizobiaceae</taxon>
        <taxon>Sinorhizobium/Ensifer group</taxon>
        <taxon>Sinorhizobium</taxon>
    </lineage>
</organism>
<protein>
    <submittedName>
        <fullName evidence="1">Uncharacterized protein</fullName>
    </submittedName>
</protein>